<dbReference type="Proteomes" id="UP000235464">
    <property type="component" value="Chromosome I"/>
</dbReference>
<keyword evidence="1" id="KW-0812">Transmembrane</keyword>
<reference evidence="3" key="1">
    <citation type="submission" date="2017-11" db="EMBL/GenBank/DDBJ databases">
        <authorList>
            <person name="Wibberg D."/>
        </authorList>
    </citation>
    <scope>NUCLEOTIDE SEQUENCE [LARGE SCALE GENOMIC DNA]</scope>
</reference>
<keyword evidence="3" id="KW-1185">Reference proteome</keyword>
<organism evidence="2 3">
    <name type="scientific">Streptomyces chartreusis NRRL 3882</name>
    <dbReference type="NCBI Taxonomy" id="1079985"/>
    <lineage>
        <taxon>Bacteria</taxon>
        <taxon>Bacillati</taxon>
        <taxon>Actinomycetota</taxon>
        <taxon>Actinomycetes</taxon>
        <taxon>Kitasatosporales</taxon>
        <taxon>Streptomycetaceae</taxon>
        <taxon>Streptomyces</taxon>
    </lineage>
</organism>
<evidence type="ECO:0000313" key="2">
    <source>
        <dbReference type="EMBL" id="SOR78174.1"/>
    </source>
</evidence>
<dbReference type="EMBL" id="LT963352">
    <property type="protein sequence ID" value="SOR78174.1"/>
    <property type="molecule type" value="Genomic_DNA"/>
</dbReference>
<protein>
    <submittedName>
        <fullName evidence="2">Uncharacterized protein</fullName>
    </submittedName>
</protein>
<name>A0A2N9B4E5_STRCX</name>
<evidence type="ECO:0000313" key="3">
    <source>
        <dbReference type="Proteomes" id="UP000235464"/>
    </source>
</evidence>
<dbReference type="AlphaFoldDB" id="A0A2N9B4E5"/>
<keyword evidence="1" id="KW-1133">Transmembrane helix</keyword>
<accession>A0A2N9B4E5</accession>
<keyword evidence="1" id="KW-0472">Membrane</keyword>
<gene>
    <name evidence="2" type="ORF">SCNRRL3882_1642</name>
</gene>
<feature type="transmembrane region" description="Helical" evidence="1">
    <location>
        <begin position="12"/>
        <end position="30"/>
    </location>
</feature>
<evidence type="ECO:0000256" key="1">
    <source>
        <dbReference type="SAM" id="Phobius"/>
    </source>
</evidence>
<sequence>MGDGGRLRALRVALRMVIMIEVLLCLVWLVRAGCLTGQRPNDGDIARWVRAERRWKGTSRAAWWASGAWLNC</sequence>
<proteinExistence type="predicted"/>